<keyword evidence="1" id="KW-0732">Signal</keyword>
<dbReference type="EMBL" id="BSOT01000019">
    <property type="protein sequence ID" value="GLR72915.1"/>
    <property type="molecule type" value="Genomic_DNA"/>
</dbReference>
<evidence type="ECO:0000259" key="2">
    <source>
        <dbReference type="Pfam" id="PF07603"/>
    </source>
</evidence>
<dbReference type="PANTHER" id="PTHR35812:SF1">
    <property type="entry name" value="LIPOPROTEIN"/>
    <property type="match status" value="1"/>
</dbReference>
<evidence type="ECO:0000313" key="3">
    <source>
        <dbReference type="EMBL" id="GLR72915.1"/>
    </source>
</evidence>
<proteinExistence type="predicted"/>
<protein>
    <recommendedName>
        <fullName evidence="2">Lcl C-terminal domain-containing protein</fullName>
    </recommendedName>
</protein>
<feature type="domain" description="Lcl C-terminal" evidence="2">
    <location>
        <begin position="56"/>
        <end position="173"/>
    </location>
</feature>
<dbReference type="InterPro" id="IPR011460">
    <property type="entry name" value="Lcl_C"/>
</dbReference>
<feature type="chain" id="PRO_5041201361" description="Lcl C-terminal domain-containing protein" evidence="1">
    <location>
        <begin position="27"/>
        <end position="182"/>
    </location>
</feature>
<dbReference type="PANTHER" id="PTHR35812">
    <property type="entry name" value="LIPOPROTEIN"/>
    <property type="match status" value="1"/>
</dbReference>
<dbReference type="AlphaFoldDB" id="A0AA37T2R5"/>
<reference evidence="3" key="2">
    <citation type="submission" date="2023-01" db="EMBL/GenBank/DDBJ databases">
        <title>Draft genome sequence of Agaribacter marinus strain NBRC 110023.</title>
        <authorList>
            <person name="Sun Q."/>
            <person name="Mori K."/>
        </authorList>
    </citation>
    <scope>NUCLEOTIDE SEQUENCE</scope>
    <source>
        <strain evidence="3">NBRC 110023</strain>
    </source>
</reference>
<name>A0AA37T2R5_9ALTE</name>
<sequence length="182" mass="20670">MSILFKRVFWVVCWAILAVVSQFVYAESTCPDGLENTIPDEDLVEYEGGEILHVPSNLVFMRCTIGQQWDGDTCIGDAEPYSWQQALALSVGYQFNEKNSWRLPNVKELAVIVERACVRPSISEDSFPKTPADDFWTSTPSMLDEQRAWSLTFTNGSSAIKAKDRDIFVRLVRTRLPNEPIE</sequence>
<organism evidence="3 4">
    <name type="scientific">Agaribacter marinus</name>
    <dbReference type="NCBI Taxonomy" id="1431249"/>
    <lineage>
        <taxon>Bacteria</taxon>
        <taxon>Pseudomonadati</taxon>
        <taxon>Pseudomonadota</taxon>
        <taxon>Gammaproteobacteria</taxon>
        <taxon>Alteromonadales</taxon>
        <taxon>Alteromonadaceae</taxon>
        <taxon>Agaribacter</taxon>
    </lineage>
</organism>
<gene>
    <name evidence="3" type="ORF">GCM10007852_38230</name>
</gene>
<comment type="caution">
    <text evidence="3">The sequence shown here is derived from an EMBL/GenBank/DDBJ whole genome shotgun (WGS) entry which is preliminary data.</text>
</comment>
<accession>A0AA37T2R5</accession>
<dbReference type="Proteomes" id="UP001156601">
    <property type="component" value="Unassembled WGS sequence"/>
</dbReference>
<feature type="signal peptide" evidence="1">
    <location>
        <begin position="1"/>
        <end position="26"/>
    </location>
</feature>
<evidence type="ECO:0000313" key="4">
    <source>
        <dbReference type="Proteomes" id="UP001156601"/>
    </source>
</evidence>
<evidence type="ECO:0000256" key="1">
    <source>
        <dbReference type="SAM" id="SignalP"/>
    </source>
</evidence>
<keyword evidence="4" id="KW-1185">Reference proteome</keyword>
<dbReference type="Pfam" id="PF07603">
    <property type="entry name" value="Lcl_C"/>
    <property type="match status" value="1"/>
</dbReference>
<dbReference type="RefSeq" id="WP_284219334.1">
    <property type="nucleotide sequence ID" value="NZ_BSOT01000019.1"/>
</dbReference>
<reference evidence="3" key="1">
    <citation type="journal article" date="2014" name="Int. J. Syst. Evol. Microbiol.">
        <title>Complete genome sequence of Corynebacterium casei LMG S-19264T (=DSM 44701T), isolated from a smear-ripened cheese.</title>
        <authorList>
            <consortium name="US DOE Joint Genome Institute (JGI-PGF)"/>
            <person name="Walter F."/>
            <person name="Albersmeier A."/>
            <person name="Kalinowski J."/>
            <person name="Ruckert C."/>
        </authorList>
    </citation>
    <scope>NUCLEOTIDE SEQUENCE</scope>
    <source>
        <strain evidence="3">NBRC 110023</strain>
    </source>
</reference>